<dbReference type="RefSeq" id="WP_126726168.1">
    <property type="nucleotide sequence ID" value="NZ_RYZH01000027.1"/>
</dbReference>
<protein>
    <submittedName>
        <fullName evidence="1">DUF932 domain-containing protein</fullName>
    </submittedName>
</protein>
<comment type="caution">
    <text evidence="1">The sequence shown here is derived from an EMBL/GenBank/DDBJ whole genome shotgun (WGS) entry which is preliminary data.</text>
</comment>
<keyword evidence="2" id="KW-1185">Reference proteome</keyword>
<evidence type="ECO:0000313" key="1">
    <source>
        <dbReference type="EMBL" id="RUL86982.1"/>
    </source>
</evidence>
<proteinExistence type="predicted"/>
<dbReference type="Proteomes" id="UP000280296">
    <property type="component" value="Unassembled WGS sequence"/>
</dbReference>
<evidence type="ECO:0000313" key="2">
    <source>
        <dbReference type="Proteomes" id="UP000280296"/>
    </source>
</evidence>
<gene>
    <name evidence="1" type="ORF">TsocGM_14390</name>
</gene>
<name>A0A432MHZ4_9BACT</name>
<organism evidence="1 2">
    <name type="scientific">Tautonia sociabilis</name>
    <dbReference type="NCBI Taxonomy" id="2080755"/>
    <lineage>
        <taxon>Bacteria</taxon>
        <taxon>Pseudomonadati</taxon>
        <taxon>Planctomycetota</taxon>
        <taxon>Planctomycetia</taxon>
        <taxon>Isosphaerales</taxon>
        <taxon>Isosphaeraceae</taxon>
        <taxon>Tautonia</taxon>
    </lineage>
</organism>
<accession>A0A432MHZ4</accession>
<dbReference type="OrthoDB" id="2679764at2"/>
<dbReference type="AlphaFoldDB" id="A0A432MHZ4"/>
<dbReference type="EMBL" id="RYZH01000027">
    <property type="protein sequence ID" value="RUL86982.1"/>
    <property type="molecule type" value="Genomic_DNA"/>
</dbReference>
<dbReference type="Pfam" id="PF06067">
    <property type="entry name" value="DUF932"/>
    <property type="match status" value="1"/>
</dbReference>
<sequence>MKEGRDLNALLAEVLRQSETKHDYLAPSRCLAVTTSEAGTSLELATTRDLAPLPLKDTAHGQLAERLGIPKVYYDRMREEAPTLFDANVNHWLASSEDRRLVRTLDGRARAILSDRYRVLDNLDLASVAVPVLQDHGFELVSAELTEKKLYLKATTPKIQAEVRRGDVVQAGVVISNSEVGHGTLKIEPLLFFLVCTNGLVMPEAAMRRQHVGRHIGDLEGGERYYLDETRQADDLAFWLKVRDTLVGTLREPAFLRHLETLKGATEQPIQADPFEVVEVTARRFRLAEAEKNGVLRHLLAGHNGRVELNKYGLMQAVTRASKDVDDYDRATELEQLGGQIIELPPSQWKLIAEARA</sequence>
<dbReference type="InterPro" id="IPR026325">
    <property type="entry name" value="DUF932"/>
</dbReference>
<reference evidence="1 2" key="1">
    <citation type="submission" date="2018-12" db="EMBL/GenBank/DDBJ databases">
        <authorList>
            <person name="Toschakov S.V."/>
        </authorList>
    </citation>
    <scope>NUCLEOTIDE SEQUENCE [LARGE SCALE GENOMIC DNA]</scope>
    <source>
        <strain evidence="1 2">GM2012</strain>
    </source>
</reference>
<reference evidence="1 2" key="2">
    <citation type="submission" date="2019-01" db="EMBL/GenBank/DDBJ databases">
        <title>Tautonia sociabilis, a novel thermotolerant planctomycete of Isosphaeraceae family, isolated from a 4000 m deep subterranean habitat.</title>
        <authorList>
            <person name="Kovaleva O.L."/>
            <person name="Elcheninov A.G."/>
            <person name="Van Heerden E."/>
            <person name="Toshchakov S.V."/>
            <person name="Novikov A."/>
            <person name="Bonch-Osmolovskaya E.A."/>
            <person name="Kublanov I.V."/>
        </authorList>
    </citation>
    <scope>NUCLEOTIDE SEQUENCE [LARGE SCALE GENOMIC DNA]</scope>
    <source>
        <strain evidence="1 2">GM2012</strain>
    </source>
</reference>